<dbReference type="Proteomes" id="UP000594463">
    <property type="component" value="Chromosome"/>
</dbReference>
<keyword evidence="2" id="KW-1185">Reference proteome</keyword>
<dbReference type="RefSeq" id="WP_218111105.1">
    <property type="nucleotide sequence ID" value="NZ_CP065383.1"/>
</dbReference>
<proteinExistence type="predicted"/>
<name>A0A7T1F3P3_ATRLM</name>
<evidence type="ECO:0000313" key="2">
    <source>
        <dbReference type="Proteomes" id="UP000594463"/>
    </source>
</evidence>
<sequence>MNYQNQQDDSKKLVCEERKVEKISLHLSTLETLRETWFALGFKKGAMIGKEASDEEIKRCYLKIRGTAK</sequence>
<protein>
    <submittedName>
        <fullName evidence="1">Uncharacterized protein</fullName>
    </submittedName>
</protein>
<evidence type="ECO:0000313" key="1">
    <source>
        <dbReference type="EMBL" id="QPM68605.1"/>
    </source>
</evidence>
<dbReference type="AlphaFoldDB" id="A0A7T1F3P3"/>
<reference evidence="1 2" key="1">
    <citation type="journal article" date="2021" name="Nat. Commun.">
        <title>Isolation of a member of the candidate phylum Atribacteria reveals a unique cell membrane structure.</title>
        <authorList>
            <person name="Taiki K."/>
            <person name="Nobu M.K."/>
            <person name="Kusada H."/>
            <person name="Meng X.-Y."/>
            <person name="Hosoki N."/>
            <person name="Uematsu K."/>
            <person name="Yoshioka H."/>
            <person name="Kamagata Y."/>
            <person name="Tamaki H."/>
        </authorList>
    </citation>
    <scope>NUCLEOTIDE SEQUENCE [LARGE SCALE GENOMIC DNA]</scope>
    <source>
        <strain evidence="1 2">RT761</strain>
    </source>
</reference>
<accession>A0A7T1F3P3</accession>
<dbReference type="EMBL" id="CP065383">
    <property type="protein sequence ID" value="QPM68605.1"/>
    <property type="molecule type" value="Genomic_DNA"/>
</dbReference>
<dbReference type="KEGG" id="alam:RT761_01827"/>
<organism evidence="1 2">
    <name type="scientific">Atribacter laminatus</name>
    <dbReference type="NCBI Taxonomy" id="2847778"/>
    <lineage>
        <taxon>Bacteria</taxon>
        <taxon>Pseudomonadati</taxon>
        <taxon>Atribacterota</taxon>
        <taxon>Atribacteria</taxon>
        <taxon>Atribacterales</taxon>
        <taxon>Atribacteraceae</taxon>
        <taxon>Atribacter</taxon>
    </lineage>
</organism>
<gene>
    <name evidence="1" type="ORF">RT761_01827</name>
</gene>